<comment type="caution">
    <text evidence="2">The sequence shown here is derived from an EMBL/GenBank/DDBJ whole genome shotgun (WGS) entry which is preliminary data.</text>
</comment>
<gene>
    <name evidence="2" type="ORF">PMAYCL1PPCAC_20850</name>
</gene>
<name>A0AAN5I404_9BILA</name>
<dbReference type="EMBL" id="BTRK01000004">
    <property type="protein sequence ID" value="GMR50655.1"/>
    <property type="molecule type" value="Genomic_DNA"/>
</dbReference>
<dbReference type="AlphaFoldDB" id="A0AAN5I404"/>
<feature type="non-terminal residue" evidence="2">
    <location>
        <position position="1"/>
    </location>
</feature>
<sequence>VFSCWKMQFIMFVHNLTMQTNMCQVTPVTPQCVLCEVHPKTACGYVVHLKKHHKTTLKACEIYLTCACGLNHTTHNDYKKNDKKCSGLHFTLQKLENE</sequence>
<dbReference type="Proteomes" id="UP001328107">
    <property type="component" value="Unassembled WGS sequence"/>
</dbReference>
<evidence type="ECO:0000313" key="3">
    <source>
        <dbReference type="Proteomes" id="UP001328107"/>
    </source>
</evidence>
<organism evidence="2 3">
    <name type="scientific">Pristionchus mayeri</name>
    <dbReference type="NCBI Taxonomy" id="1317129"/>
    <lineage>
        <taxon>Eukaryota</taxon>
        <taxon>Metazoa</taxon>
        <taxon>Ecdysozoa</taxon>
        <taxon>Nematoda</taxon>
        <taxon>Chromadorea</taxon>
        <taxon>Rhabditida</taxon>
        <taxon>Rhabditina</taxon>
        <taxon>Diplogasteromorpha</taxon>
        <taxon>Diplogasteroidea</taxon>
        <taxon>Neodiplogasteridae</taxon>
        <taxon>Pristionchus</taxon>
    </lineage>
</organism>
<feature type="chain" id="PRO_5042816862" description="Secreted protein" evidence="1">
    <location>
        <begin position="24"/>
        <end position="98"/>
    </location>
</feature>
<evidence type="ECO:0008006" key="4">
    <source>
        <dbReference type="Google" id="ProtNLM"/>
    </source>
</evidence>
<evidence type="ECO:0000313" key="2">
    <source>
        <dbReference type="EMBL" id="GMR50655.1"/>
    </source>
</evidence>
<keyword evidence="3" id="KW-1185">Reference proteome</keyword>
<evidence type="ECO:0000256" key="1">
    <source>
        <dbReference type="SAM" id="SignalP"/>
    </source>
</evidence>
<protein>
    <recommendedName>
        <fullName evidence="4">Secreted protein</fullName>
    </recommendedName>
</protein>
<keyword evidence="1" id="KW-0732">Signal</keyword>
<proteinExistence type="predicted"/>
<accession>A0AAN5I404</accession>
<reference evidence="3" key="1">
    <citation type="submission" date="2022-10" db="EMBL/GenBank/DDBJ databases">
        <title>Genome assembly of Pristionchus species.</title>
        <authorList>
            <person name="Yoshida K."/>
            <person name="Sommer R.J."/>
        </authorList>
    </citation>
    <scope>NUCLEOTIDE SEQUENCE [LARGE SCALE GENOMIC DNA]</scope>
    <source>
        <strain evidence="3">RS5460</strain>
    </source>
</reference>
<feature type="signal peptide" evidence="1">
    <location>
        <begin position="1"/>
        <end position="23"/>
    </location>
</feature>